<dbReference type="InterPro" id="IPR036821">
    <property type="entry name" value="Peptide_deformylase_sf"/>
</dbReference>
<dbReference type="PANTHER" id="PTHR10458:SF22">
    <property type="entry name" value="PEPTIDE DEFORMYLASE"/>
    <property type="match status" value="1"/>
</dbReference>
<dbReference type="PRINTS" id="PR01576">
    <property type="entry name" value="PDEFORMYLASE"/>
</dbReference>
<name>A0A0F5FPS9_9HYPH</name>
<dbReference type="AlphaFoldDB" id="A0A0F5FPS9"/>
<organism evidence="3 4">
    <name type="scientific">Devosia geojensis</name>
    <dbReference type="NCBI Taxonomy" id="443610"/>
    <lineage>
        <taxon>Bacteria</taxon>
        <taxon>Pseudomonadati</taxon>
        <taxon>Pseudomonadota</taxon>
        <taxon>Alphaproteobacteria</taxon>
        <taxon>Hyphomicrobiales</taxon>
        <taxon>Devosiaceae</taxon>
        <taxon>Devosia</taxon>
    </lineage>
</organism>
<dbReference type="NCBIfam" id="NF001159">
    <property type="entry name" value="PRK00150.1-3"/>
    <property type="match status" value="1"/>
</dbReference>
<dbReference type="RefSeq" id="WP_046109570.1">
    <property type="nucleotide sequence ID" value="NZ_JZEX01000128.1"/>
</dbReference>
<feature type="binding site" evidence="2">
    <location>
        <position position="94"/>
    </location>
    <ligand>
        <name>Fe cation</name>
        <dbReference type="ChEBI" id="CHEBI:24875"/>
    </ligand>
</feature>
<comment type="cofactor">
    <cofactor evidence="2">
        <name>Fe(2+)</name>
        <dbReference type="ChEBI" id="CHEBI:29033"/>
    </cofactor>
    <text evidence="2">Binds 1 Fe(2+) ion.</text>
</comment>
<dbReference type="Gene3D" id="3.90.45.10">
    <property type="entry name" value="Peptide deformylase"/>
    <property type="match status" value="1"/>
</dbReference>
<dbReference type="PATRIC" id="fig|443610.3.peg.1391"/>
<evidence type="ECO:0000256" key="2">
    <source>
        <dbReference type="HAMAP-Rule" id="MF_00163"/>
    </source>
</evidence>
<feature type="binding site" evidence="2">
    <location>
        <position position="136"/>
    </location>
    <ligand>
        <name>Fe cation</name>
        <dbReference type="ChEBI" id="CHEBI:24875"/>
    </ligand>
</feature>
<reference evidence="3 4" key="1">
    <citation type="submission" date="2015-03" db="EMBL/GenBank/DDBJ databases">
        <authorList>
            <person name="Hassan Y.I."/>
            <person name="Lepp D."/>
            <person name="Li X.-Z."/>
            <person name="Zhou T."/>
        </authorList>
    </citation>
    <scope>NUCLEOTIDE SEQUENCE [LARGE SCALE GENOMIC DNA]</scope>
    <source>
        <strain evidence="3 4">BD-c194</strain>
    </source>
</reference>
<keyword evidence="2" id="KW-0479">Metal-binding</keyword>
<comment type="function">
    <text evidence="2">Removes the formyl group from the N-terminal Met of newly synthesized proteins. Requires at least a dipeptide for an efficient rate of reaction. N-terminal L-methionine is a prerequisite for activity but the enzyme has broad specificity at other positions.</text>
</comment>
<accession>A0A0F5FPS9</accession>
<dbReference type="Pfam" id="PF01327">
    <property type="entry name" value="Pep_deformylase"/>
    <property type="match status" value="1"/>
</dbReference>
<dbReference type="PIRSF" id="PIRSF004749">
    <property type="entry name" value="Pep_def"/>
    <property type="match status" value="1"/>
</dbReference>
<dbReference type="InterPro" id="IPR023635">
    <property type="entry name" value="Peptide_deformylase"/>
</dbReference>
<dbReference type="NCBIfam" id="TIGR00079">
    <property type="entry name" value="pept_deformyl"/>
    <property type="match status" value="1"/>
</dbReference>
<dbReference type="GO" id="GO:0042586">
    <property type="term" value="F:peptide deformylase activity"/>
    <property type="evidence" value="ECO:0007669"/>
    <property type="project" value="UniProtKB-UniRule"/>
</dbReference>
<dbReference type="GO" id="GO:0046872">
    <property type="term" value="F:metal ion binding"/>
    <property type="evidence" value="ECO:0007669"/>
    <property type="project" value="UniProtKB-KW"/>
</dbReference>
<dbReference type="OrthoDB" id="9804313at2"/>
<keyword evidence="2" id="KW-0408">Iron</keyword>
<protein>
    <recommendedName>
        <fullName evidence="2">Peptide deformylase</fullName>
        <shortName evidence="2">PDF</shortName>
        <ecNumber evidence="2">3.5.1.88</ecNumber>
    </recommendedName>
    <alternativeName>
        <fullName evidence="2">Polypeptide deformylase</fullName>
    </alternativeName>
</protein>
<dbReference type="STRING" id="443610.VE25_15570"/>
<feature type="active site" evidence="2">
    <location>
        <position position="137"/>
    </location>
</feature>
<dbReference type="EC" id="3.5.1.88" evidence="2"/>
<feature type="binding site" evidence="2">
    <location>
        <position position="140"/>
    </location>
    <ligand>
        <name>Fe cation</name>
        <dbReference type="ChEBI" id="CHEBI:24875"/>
    </ligand>
</feature>
<proteinExistence type="inferred from homology"/>
<keyword evidence="2" id="KW-0378">Hydrolase</keyword>
<dbReference type="Proteomes" id="UP000033632">
    <property type="component" value="Unassembled WGS sequence"/>
</dbReference>
<evidence type="ECO:0000256" key="1">
    <source>
        <dbReference type="ARBA" id="ARBA00010759"/>
    </source>
</evidence>
<evidence type="ECO:0000313" key="3">
    <source>
        <dbReference type="EMBL" id="KKB10904.1"/>
    </source>
</evidence>
<evidence type="ECO:0000313" key="4">
    <source>
        <dbReference type="Proteomes" id="UP000033632"/>
    </source>
</evidence>
<keyword evidence="2" id="KW-0648">Protein biosynthesis</keyword>
<dbReference type="PANTHER" id="PTHR10458">
    <property type="entry name" value="PEPTIDE DEFORMYLASE"/>
    <property type="match status" value="1"/>
</dbReference>
<dbReference type="CDD" id="cd00487">
    <property type="entry name" value="Pep_deformylase"/>
    <property type="match status" value="1"/>
</dbReference>
<dbReference type="SUPFAM" id="SSF56420">
    <property type="entry name" value="Peptide deformylase"/>
    <property type="match status" value="1"/>
</dbReference>
<gene>
    <name evidence="2" type="primary">def</name>
    <name evidence="3" type="ORF">VE25_15570</name>
</gene>
<keyword evidence="4" id="KW-1185">Reference proteome</keyword>
<comment type="similarity">
    <text evidence="1 2">Belongs to the polypeptide deformylase family.</text>
</comment>
<dbReference type="EMBL" id="JZEX01000128">
    <property type="protein sequence ID" value="KKB10904.1"/>
    <property type="molecule type" value="Genomic_DNA"/>
</dbReference>
<dbReference type="HAMAP" id="MF_00163">
    <property type="entry name" value="Pep_deformylase"/>
    <property type="match status" value="1"/>
</dbReference>
<comment type="caution">
    <text evidence="3">The sequence shown here is derived from an EMBL/GenBank/DDBJ whole genome shotgun (WGS) entry which is preliminary data.</text>
</comment>
<dbReference type="GO" id="GO:0006412">
    <property type="term" value="P:translation"/>
    <property type="evidence" value="ECO:0007669"/>
    <property type="project" value="UniProtKB-UniRule"/>
</dbReference>
<sequence length="176" mass="19694">MPDEPILPIDDPLLKQPSEAVTRFDADLRALAQRMFEVMDRADGAGLAAVQIGVSKRLVVMDVRDGSDERHRLALVNPEVLSASDKTVRGVEGCLSMPDYGIPVDRAARVRVRYHDLDGQPHETDADGEFAVCLQHEIDHTNGVLFTDRVSRLRRDKARKFFARVRRDYERGGATA</sequence>
<comment type="catalytic activity">
    <reaction evidence="2">
        <text>N-terminal N-formyl-L-methionyl-[peptide] + H2O = N-terminal L-methionyl-[peptide] + formate</text>
        <dbReference type="Rhea" id="RHEA:24420"/>
        <dbReference type="Rhea" id="RHEA-COMP:10639"/>
        <dbReference type="Rhea" id="RHEA-COMP:10640"/>
        <dbReference type="ChEBI" id="CHEBI:15377"/>
        <dbReference type="ChEBI" id="CHEBI:15740"/>
        <dbReference type="ChEBI" id="CHEBI:49298"/>
        <dbReference type="ChEBI" id="CHEBI:64731"/>
        <dbReference type="EC" id="3.5.1.88"/>
    </reaction>
</comment>